<name>H3KDW5_9BURK</name>
<dbReference type="GO" id="GO:0016787">
    <property type="term" value="F:hydrolase activity"/>
    <property type="evidence" value="ECO:0007669"/>
    <property type="project" value="UniProtKB-UniRule"/>
</dbReference>
<dbReference type="InterPro" id="IPR002641">
    <property type="entry name" value="PNPLA_dom"/>
</dbReference>
<dbReference type="EMBL" id="AFBQ01000126">
    <property type="protein sequence ID" value="EHY31678.1"/>
    <property type="molecule type" value="Genomic_DNA"/>
</dbReference>
<dbReference type="OrthoDB" id="5508529at2"/>
<keyword evidence="3 4" id="KW-0443">Lipid metabolism</keyword>
<keyword evidence="2 4" id="KW-0442">Lipid degradation</keyword>
<keyword evidence="1 4" id="KW-0378">Hydrolase</keyword>
<feature type="active site" description="Proton acceptor" evidence="4">
    <location>
        <position position="171"/>
    </location>
</feature>
<dbReference type="PROSITE" id="PS51635">
    <property type="entry name" value="PNPLA"/>
    <property type="match status" value="1"/>
</dbReference>
<dbReference type="STRING" id="762967.HMPREF9440_00927"/>
<dbReference type="InterPro" id="IPR045943">
    <property type="entry name" value="DUF6363"/>
</dbReference>
<evidence type="ECO:0000313" key="6">
    <source>
        <dbReference type="EMBL" id="EHY31678.1"/>
    </source>
</evidence>
<evidence type="ECO:0000256" key="3">
    <source>
        <dbReference type="ARBA" id="ARBA00023098"/>
    </source>
</evidence>
<evidence type="ECO:0000256" key="1">
    <source>
        <dbReference type="ARBA" id="ARBA00022801"/>
    </source>
</evidence>
<dbReference type="InterPro" id="IPR016035">
    <property type="entry name" value="Acyl_Trfase/lysoPLipase"/>
</dbReference>
<dbReference type="PANTHER" id="PTHR14226">
    <property type="entry name" value="NEUROPATHY TARGET ESTERASE/SWISS CHEESE D.MELANOGASTER"/>
    <property type="match status" value="1"/>
</dbReference>
<dbReference type="Proteomes" id="UP000004956">
    <property type="component" value="Unassembled WGS sequence"/>
</dbReference>
<sequence length="293" mass="33021">MPEGSEVREADPLGIVVEGGGCRAIYAAGVLDVFDAAEPLMREVKGVLGVSAGAIHAASFVSRQRGRSLRIYERFAPDERFGSFRRWLRTGCVIDRDFCFREIPDALEPYDHEAFARRTMRFFAGVTNLETGKAEFPELTDMRRDIDLLAASTALPYVMPAVRWQGKAFVDGGCADRVPAAAFEAMGFTRQIAVLTRPEGDSVRDRDAWLAPWIYRKYPAFVRAFQKSGEAYDLAQEHLKRREEEGKVFVIRPKAPLGVPRITHDAAEIRRAWEAGRRDAQEAMPRLLEWLGR</sequence>
<dbReference type="SUPFAM" id="SSF52151">
    <property type="entry name" value="FabD/lysophospholipase-like"/>
    <property type="match status" value="1"/>
</dbReference>
<evidence type="ECO:0000256" key="4">
    <source>
        <dbReference type="PROSITE-ProRule" id="PRU01161"/>
    </source>
</evidence>
<protein>
    <submittedName>
        <fullName evidence="6">Phospholipase, patatin family</fullName>
    </submittedName>
</protein>
<feature type="domain" description="PNPLA" evidence="5">
    <location>
        <begin position="15"/>
        <end position="184"/>
    </location>
</feature>
<dbReference type="Gene3D" id="3.40.1090.10">
    <property type="entry name" value="Cytosolic phospholipase A2 catalytic domain"/>
    <property type="match status" value="2"/>
</dbReference>
<dbReference type="Pfam" id="PF19890">
    <property type="entry name" value="DUF6363"/>
    <property type="match status" value="1"/>
</dbReference>
<keyword evidence="7" id="KW-1185">Reference proteome</keyword>
<dbReference type="InterPro" id="IPR037483">
    <property type="entry name" value="YjjU-like"/>
</dbReference>
<dbReference type="CDD" id="cd07208">
    <property type="entry name" value="Pat_hypo_Ecoli_yjju_like"/>
    <property type="match status" value="1"/>
</dbReference>
<comment type="caution">
    <text evidence="6">The sequence shown here is derived from an EMBL/GenBank/DDBJ whole genome shotgun (WGS) entry which is preliminary data.</text>
</comment>
<feature type="short sequence motif" description="DGA/G" evidence="4">
    <location>
        <begin position="171"/>
        <end position="173"/>
    </location>
</feature>
<accession>H3KDW5</accession>
<dbReference type="RefSeq" id="WP_008541680.1">
    <property type="nucleotide sequence ID" value="NZ_JH604933.1"/>
</dbReference>
<dbReference type="GO" id="GO:0016042">
    <property type="term" value="P:lipid catabolic process"/>
    <property type="evidence" value="ECO:0007669"/>
    <property type="project" value="UniProtKB-UniRule"/>
</dbReference>
<feature type="short sequence motif" description="GXSXG" evidence="4">
    <location>
        <begin position="49"/>
        <end position="53"/>
    </location>
</feature>
<dbReference type="Pfam" id="PF01734">
    <property type="entry name" value="Patatin"/>
    <property type="match status" value="1"/>
</dbReference>
<dbReference type="HOGENOM" id="CLU_048271_1_0_4"/>
<evidence type="ECO:0000313" key="7">
    <source>
        <dbReference type="Proteomes" id="UP000004956"/>
    </source>
</evidence>
<dbReference type="PATRIC" id="fig|762967.3.peg.738"/>
<comment type="caution">
    <text evidence="4">Lacks conserved residue(s) required for the propagation of feature annotation.</text>
</comment>
<proteinExistence type="predicted"/>
<evidence type="ECO:0000259" key="5">
    <source>
        <dbReference type="PROSITE" id="PS51635"/>
    </source>
</evidence>
<feature type="active site" description="Nucleophile" evidence="4">
    <location>
        <position position="51"/>
    </location>
</feature>
<reference evidence="6 7" key="1">
    <citation type="submission" date="2011-11" db="EMBL/GenBank/DDBJ databases">
        <authorList>
            <person name="Weinstock G."/>
            <person name="Sodergren E."/>
            <person name="Clifton S."/>
            <person name="Fulton L."/>
            <person name="Fulton B."/>
            <person name="Courtney L."/>
            <person name="Fronick C."/>
            <person name="Harrison M."/>
            <person name="Strong C."/>
            <person name="Farmer C."/>
            <person name="Delahaunty K."/>
            <person name="Markovic C."/>
            <person name="Hall O."/>
            <person name="Minx P."/>
            <person name="Tomlinson C."/>
            <person name="Mitreva M."/>
            <person name="Hou S."/>
            <person name="Chen J."/>
            <person name="Wollam A."/>
            <person name="Pepin K.H."/>
            <person name="Johnson M."/>
            <person name="Bhonagiri V."/>
            <person name="Zhang X."/>
            <person name="Suruliraj S."/>
            <person name="Warren W."/>
            <person name="Chinwalla A."/>
            <person name="Mardis E.R."/>
            <person name="Wilson R.K."/>
        </authorList>
    </citation>
    <scope>NUCLEOTIDE SEQUENCE [LARGE SCALE GENOMIC DNA]</scope>
    <source>
        <strain evidence="6 7">YIT 11816</strain>
    </source>
</reference>
<evidence type="ECO:0000256" key="2">
    <source>
        <dbReference type="ARBA" id="ARBA00022963"/>
    </source>
</evidence>
<dbReference type="AlphaFoldDB" id="H3KDW5"/>
<dbReference type="InterPro" id="IPR050301">
    <property type="entry name" value="NTE"/>
</dbReference>
<gene>
    <name evidence="6" type="ORF">HMPREF9440_00927</name>
</gene>
<dbReference type="PANTHER" id="PTHR14226:SF25">
    <property type="entry name" value="PHOSPHOESTERASE"/>
    <property type="match status" value="1"/>
</dbReference>
<organism evidence="6 7">
    <name type="scientific">Sutterella parvirubra YIT 11816</name>
    <dbReference type="NCBI Taxonomy" id="762967"/>
    <lineage>
        <taxon>Bacteria</taxon>
        <taxon>Pseudomonadati</taxon>
        <taxon>Pseudomonadota</taxon>
        <taxon>Betaproteobacteria</taxon>
        <taxon>Burkholderiales</taxon>
        <taxon>Sutterellaceae</taxon>
        <taxon>Sutterella</taxon>
    </lineage>
</organism>